<protein>
    <recommendedName>
        <fullName evidence="3">RING-type domain-containing protein</fullName>
    </recommendedName>
</protein>
<dbReference type="SMART" id="SM00184">
    <property type="entry name" value="RING"/>
    <property type="match status" value="1"/>
</dbReference>
<gene>
    <name evidence="4" type="ORF">Vbra_19261</name>
</gene>
<dbReference type="Pfam" id="PF13920">
    <property type="entry name" value="zf-C3HC4_3"/>
    <property type="match status" value="1"/>
</dbReference>
<proteinExistence type="predicted"/>
<keyword evidence="1" id="KW-0863">Zinc-finger</keyword>
<dbReference type="SUPFAM" id="SSF57850">
    <property type="entry name" value="RING/U-box"/>
    <property type="match status" value="1"/>
</dbReference>
<dbReference type="VEuPathDB" id="CryptoDB:Vbra_19261"/>
<feature type="domain" description="RING-type" evidence="3">
    <location>
        <begin position="114"/>
        <end position="156"/>
    </location>
</feature>
<evidence type="ECO:0000313" key="4">
    <source>
        <dbReference type="EMBL" id="CEM37426.1"/>
    </source>
</evidence>
<dbReference type="GO" id="GO:0008270">
    <property type="term" value="F:zinc ion binding"/>
    <property type="evidence" value="ECO:0007669"/>
    <property type="project" value="UniProtKB-KW"/>
</dbReference>
<dbReference type="PROSITE" id="PS50089">
    <property type="entry name" value="ZF_RING_2"/>
    <property type="match status" value="1"/>
</dbReference>
<dbReference type="InParanoid" id="A0A0G4H1F6"/>
<feature type="compositionally biased region" description="Low complexity" evidence="2">
    <location>
        <begin position="42"/>
        <end position="51"/>
    </location>
</feature>
<dbReference type="PANTHER" id="PTHR12109">
    <property type="entry name" value="RING FINGER PROTEIN 141-RELATED"/>
    <property type="match status" value="1"/>
</dbReference>
<dbReference type="Gene3D" id="3.30.40.10">
    <property type="entry name" value="Zinc/RING finger domain, C3HC4 (zinc finger)"/>
    <property type="match status" value="1"/>
</dbReference>
<evidence type="ECO:0000313" key="5">
    <source>
        <dbReference type="Proteomes" id="UP000041254"/>
    </source>
</evidence>
<keyword evidence="5" id="KW-1185">Reference proteome</keyword>
<dbReference type="InterPro" id="IPR047126">
    <property type="entry name" value="RNF141-like"/>
</dbReference>
<dbReference type="AlphaFoldDB" id="A0A0G4H1F6"/>
<organism evidence="4 5">
    <name type="scientific">Vitrella brassicaformis (strain CCMP3155)</name>
    <dbReference type="NCBI Taxonomy" id="1169540"/>
    <lineage>
        <taxon>Eukaryota</taxon>
        <taxon>Sar</taxon>
        <taxon>Alveolata</taxon>
        <taxon>Colpodellida</taxon>
        <taxon>Vitrellaceae</taxon>
        <taxon>Vitrella</taxon>
    </lineage>
</organism>
<name>A0A0G4H1F6_VITBC</name>
<accession>A0A0G4H1F6</accession>
<keyword evidence="1" id="KW-0479">Metal-binding</keyword>
<evidence type="ECO:0000256" key="1">
    <source>
        <dbReference type="PROSITE-ProRule" id="PRU00175"/>
    </source>
</evidence>
<dbReference type="InterPro" id="IPR013083">
    <property type="entry name" value="Znf_RING/FYVE/PHD"/>
</dbReference>
<reference evidence="4 5" key="1">
    <citation type="submission" date="2014-11" db="EMBL/GenBank/DDBJ databases">
        <authorList>
            <person name="Zhu J."/>
            <person name="Qi W."/>
            <person name="Song R."/>
        </authorList>
    </citation>
    <scope>NUCLEOTIDE SEQUENCE [LARGE SCALE GENOMIC DNA]</scope>
</reference>
<evidence type="ECO:0000256" key="2">
    <source>
        <dbReference type="SAM" id="MobiDB-lite"/>
    </source>
</evidence>
<sequence length="181" mass="20330">MTGRPMSANEFADLSRVNDRGGGAQTGRVATAATSPTRAVPRSSSSLRSSSQEQRAELDAYRLKLLADKKLERRLLEEAERRGRAREAEVAMAPFHPYNKRVVVEREEGGLMICCICLDRPMAMAVLPCRHPVFCRECSDAWMRRPPDQSMCPICRGPVEEMVLVHIVNKDREQQSCFAPL</sequence>
<feature type="region of interest" description="Disordered" evidence="2">
    <location>
        <begin position="1"/>
        <end position="53"/>
    </location>
</feature>
<dbReference type="InterPro" id="IPR001841">
    <property type="entry name" value="Znf_RING"/>
</dbReference>
<dbReference type="OrthoDB" id="10037309at2759"/>
<evidence type="ECO:0000259" key="3">
    <source>
        <dbReference type="PROSITE" id="PS50089"/>
    </source>
</evidence>
<keyword evidence="1" id="KW-0862">Zinc</keyword>
<dbReference type="Proteomes" id="UP000041254">
    <property type="component" value="Unassembled WGS sequence"/>
</dbReference>
<dbReference type="EMBL" id="CDMY01000938">
    <property type="protein sequence ID" value="CEM37426.1"/>
    <property type="molecule type" value="Genomic_DNA"/>
</dbReference>